<evidence type="ECO:0000313" key="2">
    <source>
        <dbReference type="Proteomes" id="UP000526625"/>
    </source>
</evidence>
<organism evidence="1 2">
    <name type="scientific">Rhizobium tropici</name>
    <dbReference type="NCBI Taxonomy" id="398"/>
    <lineage>
        <taxon>Bacteria</taxon>
        <taxon>Pseudomonadati</taxon>
        <taxon>Pseudomonadota</taxon>
        <taxon>Alphaproteobacteria</taxon>
        <taxon>Hyphomicrobiales</taxon>
        <taxon>Rhizobiaceae</taxon>
        <taxon>Rhizobium/Agrobacterium group</taxon>
        <taxon>Rhizobium</taxon>
    </lineage>
</organism>
<sequence length="43" mass="4456">MADIIDAKSASKTTAIAAVILVYKYAFAQQLADNIQGLAGAQT</sequence>
<name>A0ABR6R732_RHITR</name>
<comment type="caution">
    <text evidence="1">The sequence shown here is derived from an EMBL/GenBank/DDBJ whole genome shotgun (WGS) entry which is preliminary data.</text>
</comment>
<dbReference type="EMBL" id="JACHBF010000023">
    <property type="protein sequence ID" value="MBB6494993.1"/>
    <property type="molecule type" value="Genomic_DNA"/>
</dbReference>
<proteinExistence type="predicted"/>
<evidence type="ECO:0000313" key="1">
    <source>
        <dbReference type="EMBL" id="MBB6494993.1"/>
    </source>
</evidence>
<keyword evidence="2" id="KW-1185">Reference proteome</keyword>
<reference evidence="1 2" key="1">
    <citation type="submission" date="2020-08" db="EMBL/GenBank/DDBJ databases">
        <title>Genomic Encyclopedia of Type Strains, Phase IV (KMG-V): Genome sequencing to study the core and pangenomes of soil and plant-associated prokaryotes.</title>
        <authorList>
            <person name="Whitman W."/>
        </authorList>
    </citation>
    <scope>NUCLEOTIDE SEQUENCE [LARGE SCALE GENOMIC DNA]</scope>
    <source>
        <strain evidence="1 2">SEMIA 4059</strain>
    </source>
</reference>
<accession>A0ABR6R732</accession>
<gene>
    <name evidence="1" type="ORF">GGD45_005449</name>
</gene>
<dbReference type="RefSeq" id="WP_280117189.1">
    <property type="nucleotide sequence ID" value="NZ_JAADZA010000058.1"/>
</dbReference>
<dbReference type="Proteomes" id="UP000526625">
    <property type="component" value="Unassembled WGS sequence"/>
</dbReference>
<protein>
    <submittedName>
        <fullName evidence="1">Uncharacterized protein</fullName>
    </submittedName>
</protein>